<dbReference type="InterPro" id="IPR022044">
    <property type="entry name" value="TcdB_toxin_mid/C"/>
</dbReference>
<evidence type="ECO:0000256" key="3">
    <source>
        <dbReference type="ARBA" id="ARBA00023026"/>
    </source>
</evidence>
<dbReference type="EMBL" id="MTBD01000038">
    <property type="protein sequence ID" value="PRP68766.1"/>
    <property type="molecule type" value="Genomic_DNA"/>
</dbReference>
<protein>
    <recommendedName>
        <fullName evidence="8">Toxin</fullName>
    </recommendedName>
</protein>
<dbReference type="Pfam" id="PF12255">
    <property type="entry name" value="TcdB_toxin_midC"/>
    <property type="match status" value="1"/>
</dbReference>
<reference evidence="6 7" key="1">
    <citation type="submission" date="2017-01" db="EMBL/GenBank/DDBJ databases">
        <title>New insights into the genetic diversity of Chromobacterium isolated from tropical freshwater lake.</title>
        <authorList>
            <person name="Santos A.B."/>
            <person name="Nascimento A.M."/>
            <person name="Da Silva P.C."/>
        </authorList>
    </citation>
    <scope>NUCLEOTIDE SEQUENCE [LARGE SCALE GENOMIC DNA]</scope>
    <source>
        <strain evidence="6 7">56AF</strain>
    </source>
</reference>
<sequence>MQKQTQDKMAVSPLSLPKGGGAIKGMGESLGAVGPTGMASFTLPLPVSAGRGYAPAMALQYSSGAGNGEFGIGWQLPLWRITRRTSLGAPLYDDERDTFLGPDGELLVPERDSNGQVVTRSCEQYGDKALGARYQVTRYFPRVEGAFDRIERWQADAQAPFWMIHGADGQLHCLGKTAQARVEVPDETGQPRIGQWLLEESVSPVGEHQCYHYRAEDAQGVSLTGAEALRERGAWRYLNEVRYGNLSPAKHLYCWDDPLDDGPRWLFRLVLDYGERGLDAAVAPPYAANSDWLTRQDAFSGYEYGYELRCHRLCRQVLMYHQFDEWGDAPMLVSRLLLAYDETPTLSRLTGACQWAYEADGTAQSLPPLEWRYTEFSPPGEDGGDGWQAWQGTPGLDDGQPYQWVDLYGEGLPGLLYRVGADWRYRAPQREAEAASPDAISYGEWTPVSPLPAMQSENTRLMDCNGDGRLEWVVTQPGLAGYFTLHPDRSVSGFTPFTALPSEYFHPQAQWADLMGAGLSDLAMIGPASVRIYANQRTGFAPALTIARDEAQEALPVSGRDAGVLVAFSDVLGSGHQHLLAVSHDGIWCWPNLGRGRFGRRLPLAKLGLDATSFHPQRVFLADIDGSGASDLIYALDDALLIYFNRSGNGFSDPLRLPLPAGVRFDTFCQLNLADVQGQGNSSLILSVPHPQMRHWRYDFSQHKPYLLCGANNNMGRDQEWSYRSSAQFWLDDKATGLASASHLPFPIHVVEQVATEDEISGNRLVQRYRYHHGVYDGEEREFRGFGLVEAEDTSEGASATGSSQTFTPPVFTRTWYHTGGAQDATSLPGAPWQEDASAFALGDTRLTGWNAATASDVPLPVDTDAATLRLMHRALKGRLLRQEVYGRDQTAWQGLPYSVNLSRYQVRLHQPRAGQSAPVVLPLSLETLSTQYERFPTDPQCSQQVVLACNEYGQTTHRVDIHYPRRAKPENGPAPDDLPPTCFASSYDDQQQKLHLSEHKQSYWQLIGETDWQLGLPAESRSNVLIHLADKVPTQGLSFEALSNVDGLLAPEQPRIYGGQEQLFYREHPPRSLPALVDYIARAELDKDALSAYAPVLDDDALTRFLTEAGYKAVEKALPGQGELADTVWVVEHDFVTYRDDLFYLPASRQSTRLNGAVQFAYNRYGLLEHTTDALANRTRVVAYDYRFLTPVQLLDINDNTHQVALDAFGRVIASWYFGTENGNAEPVGFTAPALADCTTSSVEALVAQAAPLTVASRQAWAPASWMGEVSRQLLSPECASSLLTARLLLDEPHAANYRLTAKGRRWLHTGQAGLAPNGFVEVRSLLQKAAVQIPPHGATLTADRYPDAAYYQDGLPQQLQVAVVYGDGFGRTLQTAVRYEPGLAYRREEDGELAVGDDGQLVLVDTPHRWTVSGRVEYDNKGQAIRVFQPYFVDDWRYVADRSLRACGYADLHFYDPLGRENRVETAKGHQRRTRYYPWFHVMEDENDLAE</sequence>
<organism evidence="6 7">
    <name type="scientific">Chromobacterium amazonense</name>
    <dbReference type="NCBI Taxonomy" id="1382803"/>
    <lineage>
        <taxon>Bacteria</taxon>
        <taxon>Pseudomonadati</taxon>
        <taxon>Pseudomonadota</taxon>
        <taxon>Betaproteobacteria</taxon>
        <taxon>Neisseriales</taxon>
        <taxon>Chromobacteriaceae</taxon>
        <taxon>Chromobacterium</taxon>
    </lineage>
</organism>
<accession>A0A2S9WZE1</accession>
<dbReference type="InterPro" id="IPR003284">
    <property type="entry name" value="Sal_SpvB"/>
</dbReference>
<dbReference type="InterPro" id="IPR028994">
    <property type="entry name" value="Integrin_alpha_N"/>
</dbReference>
<comment type="subcellular location">
    <subcellularLocation>
        <location evidence="1">Secreted</location>
    </subcellularLocation>
</comment>
<dbReference type="SUPFAM" id="SSF69318">
    <property type="entry name" value="Integrin alpha N-terminal domain"/>
    <property type="match status" value="1"/>
</dbReference>
<dbReference type="PRINTS" id="PR01341">
    <property type="entry name" value="SALSPVBPROT"/>
</dbReference>
<evidence type="ECO:0000259" key="4">
    <source>
        <dbReference type="Pfam" id="PF12255"/>
    </source>
</evidence>
<feature type="domain" description="Insecticide toxin TcdB middle/N-terminal" evidence="5">
    <location>
        <begin position="654"/>
        <end position="820"/>
    </location>
</feature>
<keyword evidence="3" id="KW-0843">Virulence</keyword>
<feature type="domain" description="Insecticide toxin TcdB middle/C-terminal" evidence="4">
    <location>
        <begin position="872"/>
        <end position="1017"/>
    </location>
</feature>
<dbReference type="OrthoDB" id="8596388at2"/>
<evidence type="ECO:0000313" key="7">
    <source>
        <dbReference type="Proteomes" id="UP000239469"/>
    </source>
</evidence>
<dbReference type="RefSeq" id="WP_106078083.1">
    <property type="nucleotide sequence ID" value="NZ_MTBD01000038.1"/>
</dbReference>
<evidence type="ECO:0008006" key="8">
    <source>
        <dbReference type="Google" id="ProtNLM"/>
    </source>
</evidence>
<evidence type="ECO:0000313" key="6">
    <source>
        <dbReference type="EMBL" id="PRP68766.1"/>
    </source>
</evidence>
<dbReference type="GO" id="GO:0005737">
    <property type="term" value="C:cytoplasm"/>
    <property type="evidence" value="ECO:0007669"/>
    <property type="project" value="InterPro"/>
</dbReference>
<evidence type="ECO:0000256" key="2">
    <source>
        <dbReference type="ARBA" id="ARBA00022525"/>
    </source>
</evidence>
<keyword evidence="2" id="KW-0964">Secreted</keyword>
<dbReference type="GO" id="GO:0005576">
    <property type="term" value="C:extracellular region"/>
    <property type="evidence" value="ECO:0007669"/>
    <property type="project" value="UniProtKB-SubCell"/>
</dbReference>
<name>A0A2S9WZE1_9NEIS</name>
<evidence type="ECO:0000259" key="5">
    <source>
        <dbReference type="Pfam" id="PF12256"/>
    </source>
</evidence>
<dbReference type="InterPro" id="IPR022045">
    <property type="entry name" value="TcdB_toxin_mid/N"/>
</dbReference>
<dbReference type="Pfam" id="PF03534">
    <property type="entry name" value="SpvB"/>
    <property type="match status" value="1"/>
</dbReference>
<dbReference type="Pfam" id="PF12256">
    <property type="entry name" value="TcdB_toxin_midN"/>
    <property type="match status" value="1"/>
</dbReference>
<comment type="caution">
    <text evidence="6">The sequence shown here is derived from an EMBL/GenBank/DDBJ whole genome shotgun (WGS) entry which is preliminary data.</text>
</comment>
<evidence type="ECO:0000256" key="1">
    <source>
        <dbReference type="ARBA" id="ARBA00004613"/>
    </source>
</evidence>
<gene>
    <name evidence="6" type="ORF">BUE93_20550</name>
</gene>
<proteinExistence type="predicted"/>
<dbReference type="Proteomes" id="UP000239469">
    <property type="component" value="Unassembled WGS sequence"/>
</dbReference>